<protein>
    <submittedName>
        <fullName evidence="1">Uncharacterized protein</fullName>
    </submittedName>
</protein>
<proteinExistence type="predicted"/>
<dbReference type="EMBL" id="JARBJD010000004">
    <property type="protein sequence ID" value="KAK2964016.1"/>
    <property type="molecule type" value="Genomic_DNA"/>
</dbReference>
<keyword evidence="2" id="KW-1185">Reference proteome</keyword>
<reference evidence="1 2" key="1">
    <citation type="journal article" date="2022" name="bioRxiv">
        <title>Genomics of Preaxostyla Flagellates Illuminates Evolutionary Transitions and the Path Towards Mitochondrial Loss.</title>
        <authorList>
            <person name="Novak L.V.F."/>
            <person name="Treitli S.C."/>
            <person name="Pyrih J."/>
            <person name="Halakuc P."/>
            <person name="Pipaliya S.V."/>
            <person name="Vacek V."/>
            <person name="Brzon O."/>
            <person name="Soukal P."/>
            <person name="Eme L."/>
            <person name="Dacks J.B."/>
            <person name="Karnkowska A."/>
            <person name="Elias M."/>
            <person name="Hampl V."/>
        </authorList>
    </citation>
    <scope>NUCLEOTIDE SEQUENCE [LARGE SCALE GENOMIC DNA]</scope>
    <source>
        <strain evidence="1">NAU3</strain>
        <tissue evidence="1">Gut</tissue>
    </source>
</reference>
<evidence type="ECO:0000313" key="1">
    <source>
        <dbReference type="EMBL" id="KAK2964016.1"/>
    </source>
</evidence>
<gene>
    <name evidence="1" type="ORF">BLNAU_1097</name>
</gene>
<comment type="caution">
    <text evidence="1">The sequence shown here is derived from an EMBL/GenBank/DDBJ whole genome shotgun (WGS) entry which is preliminary data.</text>
</comment>
<name>A0ABQ9YJS6_9EUKA</name>
<sequence length="96" mass="11112">MPVFFTVTSCLTYFENDATTRCSLIDIPAMLREWPTAHEKMRRRWNMIVGSLRKEGIGDIFEQRLNNDIDGKIRRLMVAKTIECSNTLGMNVNSLE</sequence>
<accession>A0ABQ9YJS6</accession>
<dbReference type="Proteomes" id="UP001281761">
    <property type="component" value="Unassembled WGS sequence"/>
</dbReference>
<evidence type="ECO:0000313" key="2">
    <source>
        <dbReference type="Proteomes" id="UP001281761"/>
    </source>
</evidence>
<organism evidence="1 2">
    <name type="scientific">Blattamonas nauphoetae</name>
    <dbReference type="NCBI Taxonomy" id="2049346"/>
    <lineage>
        <taxon>Eukaryota</taxon>
        <taxon>Metamonada</taxon>
        <taxon>Preaxostyla</taxon>
        <taxon>Oxymonadida</taxon>
        <taxon>Blattamonas</taxon>
    </lineage>
</organism>